<keyword evidence="2" id="KW-1185">Reference proteome</keyword>
<reference evidence="1 2" key="1">
    <citation type="submission" date="2021-06" db="EMBL/GenBank/DDBJ databases">
        <authorList>
            <person name="Palmer J.M."/>
        </authorList>
    </citation>
    <scope>NUCLEOTIDE SEQUENCE [LARGE SCALE GENOMIC DNA]</scope>
    <source>
        <strain evidence="1 2">GA_2019</strain>
        <tissue evidence="1">Muscle</tissue>
    </source>
</reference>
<name>A0ABV0NCM6_9TELE</name>
<dbReference type="Proteomes" id="UP001476798">
    <property type="component" value="Unassembled WGS sequence"/>
</dbReference>
<proteinExistence type="predicted"/>
<dbReference type="EMBL" id="JAHRIO010031922">
    <property type="protein sequence ID" value="MEQ2169020.1"/>
    <property type="molecule type" value="Genomic_DNA"/>
</dbReference>
<dbReference type="PANTHER" id="PTHR45964">
    <property type="entry name" value="WSCD FAMILY MEMBER CG9164"/>
    <property type="match status" value="1"/>
</dbReference>
<organism evidence="1 2">
    <name type="scientific">Goodea atripinnis</name>
    <dbReference type="NCBI Taxonomy" id="208336"/>
    <lineage>
        <taxon>Eukaryota</taxon>
        <taxon>Metazoa</taxon>
        <taxon>Chordata</taxon>
        <taxon>Craniata</taxon>
        <taxon>Vertebrata</taxon>
        <taxon>Euteleostomi</taxon>
        <taxon>Actinopterygii</taxon>
        <taxon>Neopterygii</taxon>
        <taxon>Teleostei</taxon>
        <taxon>Neoteleostei</taxon>
        <taxon>Acanthomorphata</taxon>
        <taxon>Ovalentaria</taxon>
        <taxon>Atherinomorphae</taxon>
        <taxon>Cyprinodontiformes</taxon>
        <taxon>Goodeidae</taxon>
        <taxon>Goodea</taxon>
    </lineage>
</organism>
<sequence length="87" mass="9838">MTPFWAFSFFNDTPAGNTADSKESNKNEIILADSRCKERMFLPHRSSSLVALSSFPGAGNTWVRHLIELVTGYYTGSFYFDGSLYNR</sequence>
<protein>
    <submittedName>
        <fullName evidence="1">WSC domain-containing protein 2</fullName>
    </submittedName>
</protein>
<gene>
    <name evidence="1" type="primary">WSCD2_2</name>
    <name evidence="1" type="ORF">GOODEAATRI_020626</name>
</gene>
<dbReference type="InterPro" id="IPR051589">
    <property type="entry name" value="Sialate-O-sulfotransferase"/>
</dbReference>
<evidence type="ECO:0000313" key="1">
    <source>
        <dbReference type="EMBL" id="MEQ2169020.1"/>
    </source>
</evidence>
<evidence type="ECO:0000313" key="2">
    <source>
        <dbReference type="Proteomes" id="UP001476798"/>
    </source>
</evidence>
<feature type="non-terminal residue" evidence="1">
    <location>
        <position position="87"/>
    </location>
</feature>
<accession>A0ABV0NCM6</accession>
<dbReference type="PANTHER" id="PTHR45964:SF8">
    <property type="entry name" value="SIALATE:O-SULFOTRANSFERASE 1"/>
    <property type="match status" value="1"/>
</dbReference>
<comment type="caution">
    <text evidence="1">The sequence shown here is derived from an EMBL/GenBank/DDBJ whole genome shotgun (WGS) entry which is preliminary data.</text>
</comment>